<comment type="similarity">
    <text evidence="2">Belongs to the intercrine alpha (chemokine CxC) family.</text>
</comment>
<evidence type="ECO:0000256" key="6">
    <source>
        <dbReference type="ARBA" id="ARBA00022525"/>
    </source>
</evidence>
<dbReference type="AlphaFoldDB" id="A0AAR2IMZ4"/>
<protein>
    <recommendedName>
        <fullName evidence="3">Stromal cell-derived factor 1</fullName>
    </recommendedName>
    <alternativeName>
        <fullName evidence="10">C-X-C motif chemokine 12</fullName>
    </alternativeName>
</protein>
<name>A0AAR2IMZ4_PYGNA</name>
<dbReference type="Gene3D" id="2.40.50.40">
    <property type="match status" value="1"/>
</dbReference>
<evidence type="ECO:0000313" key="12">
    <source>
        <dbReference type="Ensembl" id="ENSPNAP00000039407.1"/>
    </source>
</evidence>
<keyword evidence="6" id="KW-0964">Secreted</keyword>
<dbReference type="Pfam" id="PF00048">
    <property type="entry name" value="IL8"/>
    <property type="match status" value="1"/>
</dbReference>
<dbReference type="PANTHER" id="PTHR12015">
    <property type="entry name" value="SMALL INDUCIBLE CYTOKINE A"/>
    <property type="match status" value="1"/>
</dbReference>
<evidence type="ECO:0000256" key="9">
    <source>
        <dbReference type="ARBA" id="ARBA00023157"/>
    </source>
</evidence>
<evidence type="ECO:0000256" key="10">
    <source>
        <dbReference type="ARBA" id="ARBA00033206"/>
    </source>
</evidence>
<dbReference type="PANTHER" id="PTHR12015:SF193">
    <property type="entry name" value="STROMAL CELL-DERIVED FACTOR 1"/>
    <property type="match status" value="1"/>
</dbReference>
<dbReference type="GO" id="GO:0008083">
    <property type="term" value="F:growth factor activity"/>
    <property type="evidence" value="ECO:0007669"/>
    <property type="project" value="UniProtKB-KW"/>
</dbReference>
<dbReference type="SMART" id="SM00199">
    <property type="entry name" value="SCY"/>
    <property type="match status" value="1"/>
</dbReference>
<comment type="subcellular location">
    <subcellularLocation>
        <location evidence="1">Secreted</location>
    </subcellularLocation>
</comment>
<evidence type="ECO:0000256" key="4">
    <source>
        <dbReference type="ARBA" id="ARBA00022500"/>
    </source>
</evidence>
<keyword evidence="9" id="KW-1015">Disulfide bond</keyword>
<keyword evidence="13" id="KW-1185">Reference proteome</keyword>
<reference evidence="12" key="3">
    <citation type="submission" date="2025-09" db="UniProtKB">
        <authorList>
            <consortium name="Ensembl"/>
        </authorList>
    </citation>
    <scope>IDENTIFICATION</scope>
</reference>
<evidence type="ECO:0000256" key="2">
    <source>
        <dbReference type="ARBA" id="ARBA00010665"/>
    </source>
</evidence>
<dbReference type="CDD" id="cd00273">
    <property type="entry name" value="Chemokine_CXC"/>
    <property type="match status" value="1"/>
</dbReference>
<keyword evidence="7" id="KW-0732">Signal</keyword>
<dbReference type="InterPro" id="IPR033899">
    <property type="entry name" value="CXC_Chemokine_domain"/>
</dbReference>
<dbReference type="GO" id="GO:0006955">
    <property type="term" value="P:immune response"/>
    <property type="evidence" value="ECO:0007669"/>
    <property type="project" value="InterPro"/>
</dbReference>
<evidence type="ECO:0000259" key="11">
    <source>
        <dbReference type="SMART" id="SM00199"/>
    </source>
</evidence>
<keyword evidence="8" id="KW-0339">Growth factor</keyword>
<feature type="domain" description="Chemokine interleukin-8-like" evidence="11">
    <location>
        <begin position="77"/>
        <end position="135"/>
    </location>
</feature>
<proteinExistence type="inferred from homology"/>
<accession>A0AAR2IMZ4</accession>
<dbReference type="GO" id="GO:0006952">
    <property type="term" value="P:defense response"/>
    <property type="evidence" value="ECO:0007669"/>
    <property type="project" value="InterPro"/>
</dbReference>
<dbReference type="Proteomes" id="UP001501920">
    <property type="component" value="Chromosome 5"/>
</dbReference>
<reference evidence="12" key="2">
    <citation type="submission" date="2025-08" db="UniProtKB">
        <authorList>
            <consortium name="Ensembl"/>
        </authorList>
    </citation>
    <scope>IDENTIFICATION</scope>
</reference>
<dbReference type="GeneTree" id="ENSGT00390000014056"/>
<dbReference type="InterPro" id="IPR001811">
    <property type="entry name" value="Chemokine_IL8-like_dom"/>
</dbReference>
<organism evidence="12 13">
    <name type="scientific">Pygocentrus nattereri</name>
    <name type="common">Red-bellied piranha</name>
    <dbReference type="NCBI Taxonomy" id="42514"/>
    <lineage>
        <taxon>Eukaryota</taxon>
        <taxon>Metazoa</taxon>
        <taxon>Chordata</taxon>
        <taxon>Craniata</taxon>
        <taxon>Vertebrata</taxon>
        <taxon>Euteleostomi</taxon>
        <taxon>Actinopterygii</taxon>
        <taxon>Neopterygii</taxon>
        <taxon>Teleostei</taxon>
        <taxon>Ostariophysi</taxon>
        <taxon>Characiformes</taxon>
        <taxon>Characoidei</taxon>
        <taxon>Pygocentrus</taxon>
    </lineage>
</organism>
<evidence type="ECO:0000256" key="3">
    <source>
        <dbReference type="ARBA" id="ARBA00016440"/>
    </source>
</evidence>
<dbReference type="GO" id="GO:0005615">
    <property type="term" value="C:extracellular space"/>
    <property type="evidence" value="ECO:0007669"/>
    <property type="project" value="UniProtKB-KW"/>
</dbReference>
<evidence type="ECO:0000256" key="8">
    <source>
        <dbReference type="ARBA" id="ARBA00023030"/>
    </source>
</evidence>
<dbReference type="InterPro" id="IPR036048">
    <property type="entry name" value="Interleukin_8-like_sf"/>
</dbReference>
<evidence type="ECO:0000256" key="1">
    <source>
        <dbReference type="ARBA" id="ARBA00004613"/>
    </source>
</evidence>
<dbReference type="GO" id="GO:0008009">
    <property type="term" value="F:chemokine activity"/>
    <property type="evidence" value="ECO:0007669"/>
    <property type="project" value="InterPro"/>
</dbReference>
<sequence>MAGAHRLRRDHPPFVQVVPDLRAARTAPPQCALRISTHTHTLSHTRYSMELKAVLVAALVAVAVYGTISDAKPISLVERCWCRSTVNTVPQRNIRELKFVHTPNCPFQVIAKLKNNKEVCINPETKWLQQYLKNALEKMKKAKQQTN</sequence>
<evidence type="ECO:0000313" key="13">
    <source>
        <dbReference type="Proteomes" id="UP001501920"/>
    </source>
</evidence>
<dbReference type="Ensembl" id="ENSPNAT00000080832.1">
    <property type="protein sequence ID" value="ENSPNAP00000039407.1"/>
    <property type="gene ID" value="ENSPNAG00000031782.1"/>
</dbReference>
<dbReference type="SUPFAM" id="SSF54117">
    <property type="entry name" value="Interleukin 8-like chemokines"/>
    <property type="match status" value="1"/>
</dbReference>
<keyword evidence="5" id="KW-0202">Cytokine</keyword>
<evidence type="ECO:0000256" key="5">
    <source>
        <dbReference type="ARBA" id="ARBA00022514"/>
    </source>
</evidence>
<evidence type="ECO:0000256" key="7">
    <source>
        <dbReference type="ARBA" id="ARBA00022729"/>
    </source>
</evidence>
<reference evidence="12 13" key="1">
    <citation type="submission" date="2020-10" db="EMBL/GenBank/DDBJ databases">
        <title>Pygocentrus nattereri (red-bellied piranha) genome, fPygNat1, primary haplotype.</title>
        <authorList>
            <person name="Myers G."/>
            <person name="Meyer A."/>
            <person name="Karagic N."/>
            <person name="Pippel M."/>
            <person name="Winkler S."/>
            <person name="Tracey A."/>
            <person name="Wood J."/>
            <person name="Formenti G."/>
            <person name="Howe K."/>
            <person name="Fedrigo O."/>
            <person name="Jarvis E.D."/>
        </authorList>
    </citation>
    <scope>NUCLEOTIDE SEQUENCE [LARGE SCALE GENOMIC DNA]</scope>
</reference>
<keyword evidence="4" id="KW-0145">Chemotaxis</keyword>
<dbReference type="PRINTS" id="PR00436">
    <property type="entry name" value="INTERLEUKIN8"/>
</dbReference>
<dbReference type="InterPro" id="IPR039809">
    <property type="entry name" value="Chemokine_b/g/d"/>
</dbReference>